<accession>A0A1H0E9K2</accession>
<comment type="similarity">
    <text evidence="1">Belongs to the WXG100 family.</text>
</comment>
<sequence length="101" mass="10808">MAGYQASAEELATLAKDIVNVDNDTQATLRGVRSTVEGLQGMWKGAAATAFTALMARFDEDARKLQEALRAIADQVDGSAAAYARQEEEATQLSTSISQRL</sequence>
<dbReference type="Proteomes" id="UP000199691">
    <property type="component" value="Unassembled WGS sequence"/>
</dbReference>
<evidence type="ECO:0000256" key="1">
    <source>
        <dbReference type="RuleBase" id="RU362001"/>
    </source>
</evidence>
<reference evidence="3" key="1">
    <citation type="submission" date="2016-10" db="EMBL/GenBank/DDBJ databases">
        <authorList>
            <person name="Varghese N."/>
            <person name="Submissions S."/>
        </authorList>
    </citation>
    <scope>NUCLEOTIDE SEQUENCE [LARGE SCALE GENOMIC DNA]</scope>
    <source>
        <strain evidence="3">CGMCC 4.6609</strain>
    </source>
</reference>
<protein>
    <recommendedName>
        <fullName evidence="1">ESAT-6-like protein</fullName>
    </recommendedName>
</protein>
<dbReference type="AlphaFoldDB" id="A0A1H0E9K2"/>
<dbReference type="Pfam" id="PF06013">
    <property type="entry name" value="WXG100"/>
    <property type="match status" value="1"/>
</dbReference>
<dbReference type="Gene3D" id="1.10.287.1060">
    <property type="entry name" value="ESAT-6-like"/>
    <property type="match status" value="1"/>
</dbReference>
<evidence type="ECO:0000313" key="2">
    <source>
        <dbReference type="EMBL" id="SDN78978.1"/>
    </source>
</evidence>
<name>A0A1H0E9K2_9PSEU</name>
<dbReference type="InterPro" id="IPR036689">
    <property type="entry name" value="ESAT-6-like_sf"/>
</dbReference>
<dbReference type="OrthoDB" id="4554345at2"/>
<keyword evidence="3" id="KW-1185">Reference proteome</keyword>
<evidence type="ECO:0000313" key="3">
    <source>
        <dbReference type="Proteomes" id="UP000199691"/>
    </source>
</evidence>
<dbReference type="InterPro" id="IPR010310">
    <property type="entry name" value="T7SS_ESAT-6-like"/>
</dbReference>
<dbReference type="NCBIfam" id="TIGR03930">
    <property type="entry name" value="WXG100_ESAT6"/>
    <property type="match status" value="1"/>
</dbReference>
<dbReference type="EMBL" id="FNIX01000001">
    <property type="protein sequence ID" value="SDN78978.1"/>
    <property type="molecule type" value="Genomic_DNA"/>
</dbReference>
<dbReference type="RefSeq" id="WP_090094731.1">
    <property type="nucleotide sequence ID" value="NZ_FNIX01000001.1"/>
</dbReference>
<dbReference type="STRING" id="641025.SAMN05421507_101287"/>
<gene>
    <name evidence="2" type="ORF">SAMN05421507_101287</name>
</gene>
<dbReference type="SUPFAM" id="SSF140453">
    <property type="entry name" value="EsxAB dimer-like"/>
    <property type="match status" value="1"/>
</dbReference>
<organism evidence="2 3">
    <name type="scientific">Lentzea jiangxiensis</name>
    <dbReference type="NCBI Taxonomy" id="641025"/>
    <lineage>
        <taxon>Bacteria</taxon>
        <taxon>Bacillati</taxon>
        <taxon>Actinomycetota</taxon>
        <taxon>Actinomycetes</taxon>
        <taxon>Pseudonocardiales</taxon>
        <taxon>Pseudonocardiaceae</taxon>
        <taxon>Lentzea</taxon>
    </lineage>
</organism>
<proteinExistence type="inferred from homology"/>